<keyword evidence="1" id="KW-0175">Coiled coil</keyword>
<dbReference type="Proteomes" id="UP000192418">
    <property type="component" value="Unassembled WGS sequence"/>
</dbReference>
<organism evidence="3 4">
    <name type="scientific">Desulfocicer vacuolatum DSM 3385</name>
    <dbReference type="NCBI Taxonomy" id="1121400"/>
    <lineage>
        <taxon>Bacteria</taxon>
        <taxon>Pseudomonadati</taxon>
        <taxon>Thermodesulfobacteriota</taxon>
        <taxon>Desulfobacteria</taxon>
        <taxon>Desulfobacterales</taxon>
        <taxon>Desulfobacteraceae</taxon>
        <taxon>Desulfocicer</taxon>
    </lineage>
</organism>
<feature type="transmembrane region" description="Helical" evidence="2">
    <location>
        <begin position="142"/>
        <end position="163"/>
    </location>
</feature>
<evidence type="ECO:0000256" key="1">
    <source>
        <dbReference type="SAM" id="Coils"/>
    </source>
</evidence>
<keyword evidence="2" id="KW-0472">Membrane</keyword>
<dbReference type="STRING" id="1121400.SAMN02746065_103106"/>
<evidence type="ECO:0000313" key="4">
    <source>
        <dbReference type="Proteomes" id="UP000192418"/>
    </source>
</evidence>
<proteinExistence type="predicted"/>
<gene>
    <name evidence="3" type="ORF">SAMN02746065_103106</name>
</gene>
<feature type="coiled-coil region" evidence="1">
    <location>
        <begin position="195"/>
        <end position="275"/>
    </location>
</feature>
<accession>A0A1W1ZQR0</accession>
<dbReference type="RefSeq" id="WP_084067078.1">
    <property type="nucleotide sequence ID" value="NZ_FWXY01000003.1"/>
</dbReference>
<keyword evidence="4" id="KW-1185">Reference proteome</keyword>
<dbReference type="EMBL" id="FWXY01000003">
    <property type="protein sequence ID" value="SMC50746.1"/>
    <property type="molecule type" value="Genomic_DNA"/>
</dbReference>
<evidence type="ECO:0000256" key="2">
    <source>
        <dbReference type="SAM" id="Phobius"/>
    </source>
</evidence>
<evidence type="ECO:0000313" key="3">
    <source>
        <dbReference type="EMBL" id="SMC50746.1"/>
    </source>
</evidence>
<feature type="transmembrane region" description="Helical" evidence="2">
    <location>
        <begin position="6"/>
        <end position="27"/>
    </location>
</feature>
<keyword evidence="2" id="KW-0812">Transmembrane</keyword>
<name>A0A1W1ZQR0_9BACT</name>
<keyword evidence="2" id="KW-1133">Transmembrane helix</keyword>
<reference evidence="3 4" key="1">
    <citation type="submission" date="2017-04" db="EMBL/GenBank/DDBJ databases">
        <authorList>
            <person name="Afonso C.L."/>
            <person name="Miller P.J."/>
            <person name="Scott M.A."/>
            <person name="Spackman E."/>
            <person name="Goraichik I."/>
            <person name="Dimitrov K.M."/>
            <person name="Suarez D.L."/>
            <person name="Swayne D.E."/>
        </authorList>
    </citation>
    <scope>NUCLEOTIDE SEQUENCE [LARGE SCALE GENOMIC DNA]</scope>
    <source>
        <strain evidence="3 4">DSM 3385</strain>
    </source>
</reference>
<protein>
    <submittedName>
        <fullName evidence="3">Uncharacterized protein</fullName>
    </submittedName>
</protein>
<dbReference type="OrthoDB" id="5412656at2"/>
<dbReference type="AlphaFoldDB" id="A0A1W1ZQR0"/>
<sequence>MKYFPIKIVVLCILLTPVFYTGTISLIERSCVGWYQQAVEQRVLGDTQLLINGSMGVSESIEKNINLFLESDVWVKRFGLQLDILVFANEGDILYPFFPEITSEGMDIINNKIFLGIARHNYTILKQGLTVKVSVRLHHGTLGANLILAFYVSIAMGIFWIYYRRGVGKSIQENRERKKQFNALLVDEKAHKKSLGVLKKERTRLLQKMKDLRETYKDAQKKATITEEEMFDEIVSLENQLNENVELQKEKTYEIELLKDKLKKYEQKKGGQKKQKGFDFMAKRFSVLYKNIDMNRRAITGFLDLNDELQIKAEEVVHQLNENSDNVVIKRKVFAGKKHKSASFEVLFAYNGRLYFRQGEDHRIEILVIGTKNSQDKDMDFLHRN</sequence>